<dbReference type="GO" id="GO:0036503">
    <property type="term" value="P:ERAD pathway"/>
    <property type="evidence" value="ECO:0007669"/>
    <property type="project" value="EnsemblFungi"/>
</dbReference>
<dbReference type="EMBL" id="MCGE01000001">
    <property type="protein sequence ID" value="ORZ25258.1"/>
    <property type="molecule type" value="Genomic_DNA"/>
</dbReference>
<comment type="caution">
    <text evidence="11">The sequence shown here is derived from an EMBL/GenBank/DDBJ whole genome shotgun (WGS) entry which is preliminary data.</text>
</comment>
<dbReference type="GO" id="GO:0006511">
    <property type="term" value="P:ubiquitin-dependent protein catabolic process"/>
    <property type="evidence" value="ECO:0007669"/>
    <property type="project" value="EnsemblFungi"/>
</dbReference>
<dbReference type="PROSITE" id="PS50127">
    <property type="entry name" value="UBC_2"/>
    <property type="match status" value="1"/>
</dbReference>
<evidence type="ECO:0000256" key="2">
    <source>
        <dbReference type="ARBA" id="ARBA00022679"/>
    </source>
</evidence>
<keyword evidence="5 9" id="KW-0067">ATP-binding</keyword>
<keyword evidence="4 9" id="KW-0833">Ubl conjugation pathway</keyword>
<dbReference type="Pfam" id="PF00179">
    <property type="entry name" value="UQ_con"/>
    <property type="match status" value="1"/>
</dbReference>
<evidence type="ECO:0000313" key="12">
    <source>
        <dbReference type="Proteomes" id="UP000193560"/>
    </source>
</evidence>
<dbReference type="PROSITE" id="PS00183">
    <property type="entry name" value="UBC_1"/>
    <property type="match status" value="1"/>
</dbReference>
<dbReference type="GO" id="GO:0005524">
    <property type="term" value="F:ATP binding"/>
    <property type="evidence" value="ECO:0007669"/>
    <property type="project" value="UniProtKB-UniRule"/>
</dbReference>
<dbReference type="Proteomes" id="UP000193560">
    <property type="component" value="Unassembled WGS sequence"/>
</dbReference>
<dbReference type="InterPro" id="IPR023313">
    <property type="entry name" value="UBQ-conjugating_AS"/>
</dbReference>
<dbReference type="OrthoDB" id="9993688at2759"/>
<feature type="active site" description="Glycyl thioester intermediate" evidence="8">
    <location>
        <position position="86"/>
    </location>
</feature>
<evidence type="ECO:0000256" key="7">
    <source>
        <dbReference type="ARBA" id="ARBA00077197"/>
    </source>
</evidence>
<evidence type="ECO:0000313" key="11">
    <source>
        <dbReference type="EMBL" id="ORZ25258.1"/>
    </source>
</evidence>
<keyword evidence="12" id="KW-1185">Reference proteome</keyword>
<dbReference type="Gene3D" id="3.10.110.10">
    <property type="entry name" value="Ubiquitin Conjugating Enzyme"/>
    <property type="match status" value="1"/>
</dbReference>
<dbReference type="GO" id="GO:0016050">
    <property type="term" value="P:vesicle organization"/>
    <property type="evidence" value="ECO:0007669"/>
    <property type="project" value="EnsemblFungi"/>
</dbReference>
<dbReference type="InterPro" id="IPR000608">
    <property type="entry name" value="UBC"/>
</dbReference>
<evidence type="ECO:0000256" key="3">
    <source>
        <dbReference type="ARBA" id="ARBA00022741"/>
    </source>
</evidence>
<evidence type="ECO:0000256" key="8">
    <source>
        <dbReference type="PROSITE-ProRule" id="PRU10133"/>
    </source>
</evidence>
<evidence type="ECO:0000259" key="10">
    <source>
        <dbReference type="PROSITE" id="PS50127"/>
    </source>
</evidence>
<sequence>MDHPKRILKEINDIKEDPEAHIRIKFTEDLNQFYASIEGPPDTPYEGGVFLVDINLVKEFPFKPPKMRFITKVYHPNVSSQTGAICLDILKDAWSPALSIRTALLSLQSLLSSPVPDDPQDAQVASHYKMNYEGFKQTAMEWTKQYAKTNLADYDDI</sequence>
<proteinExistence type="inferred from homology"/>
<dbReference type="InterPro" id="IPR016135">
    <property type="entry name" value="UBQ-conjugating_enzyme/RWD"/>
</dbReference>
<gene>
    <name evidence="11" type="ORF">BCR42DRAFT_399729</name>
</gene>
<name>A0A1X2J0B0_9FUNG</name>
<evidence type="ECO:0000256" key="6">
    <source>
        <dbReference type="ARBA" id="ARBA00072431"/>
    </source>
</evidence>
<dbReference type="GO" id="GO:0070628">
    <property type="term" value="F:proteasome binding"/>
    <property type="evidence" value="ECO:0007669"/>
    <property type="project" value="EnsemblFungi"/>
</dbReference>
<organism evidence="11 12">
    <name type="scientific">Absidia repens</name>
    <dbReference type="NCBI Taxonomy" id="90262"/>
    <lineage>
        <taxon>Eukaryota</taxon>
        <taxon>Fungi</taxon>
        <taxon>Fungi incertae sedis</taxon>
        <taxon>Mucoromycota</taxon>
        <taxon>Mucoromycotina</taxon>
        <taxon>Mucoromycetes</taxon>
        <taxon>Mucorales</taxon>
        <taxon>Cunninghamellaceae</taxon>
        <taxon>Absidia</taxon>
    </lineage>
</organism>
<dbReference type="EC" id="2.3.2.23" evidence="1"/>
<evidence type="ECO:0000256" key="4">
    <source>
        <dbReference type="ARBA" id="ARBA00022786"/>
    </source>
</evidence>
<dbReference type="FunFam" id="3.10.110.10:FF:000037">
    <property type="entry name" value="ubiquitin-conjugating enzyme E2 27"/>
    <property type="match status" value="1"/>
</dbReference>
<reference evidence="11 12" key="1">
    <citation type="submission" date="2016-07" db="EMBL/GenBank/DDBJ databases">
        <title>Pervasive Adenine N6-methylation of Active Genes in Fungi.</title>
        <authorList>
            <consortium name="DOE Joint Genome Institute"/>
            <person name="Mondo S.J."/>
            <person name="Dannebaum R.O."/>
            <person name="Kuo R.C."/>
            <person name="Labutti K."/>
            <person name="Haridas S."/>
            <person name="Kuo A."/>
            <person name="Salamov A."/>
            <person name="Ahrendt S.R."/>
            <person name="Lipzen A."/>
            <person name="Sullivan W."/>
            <person name="Andreopoulos W.B."/>
            <person name="Clum A."/>
            <person name="Lindquist E."/>
            <person name="Daum C."/>
            <person name="Ramamoorthy G.K."/>
            <person name="Gryganskyi A."/>
            <person name="Culley D."/>
            <person name="Magnuson J.K."/>
            <person name="James T.Y."/>
            <person name="O'Malley M.A."/>
            <person name="Stajich J.E."/>
            <person name="Spatafora J.W."/>
            <person name="Visel A."/>
            <person name="Grigoriev I.V."/>
        </authorList>
    </citation>
    <scope>NUCLEOTIDE SEQUENCE [LARGE SCALE GENOMIC DNA]</scope>
    <source>
        <strain evidence="11 12">NRRL 1336</strain>
    </source>
</reference>
<evidence type="ECO:0000256" key="5">
    <source>
        <dbReference type="ARBA" id="ARBA00022840"/>
    </source>
</evidence>
<feature type="domain" description="UBC core" evidence="10">
    <location>
        <begin position="2"/>
        <end position="148"/>
    </location>
</feature>
<evidence type="ECO:0000256" key="1">
    <source>
        <dbReference type="ARBA" id="ARBA00012486"/>
    </source>
</evidence>
<dbReference type="STRING" id="90262.A0A1X2J0B0"/>
<dbReference type="GO" id="GO:0061631">
    <property type="term" value="F:ubiquitin conjugating enzyme activity"/>
    <property type="evidence" value="ECO:0007669"/>
    <property type="project" value="UniProtKB-EC"/>
</dbReference>
<evidence type="ECO:0000256" key="9">
    <source>
        <dbReference type="RuleBase" id="RU362109"/>
    </source>
</evidence>
<keyword evidence="2" id="KW-0808">Transferase</keyword>
<accession>A0A1X2J0B0</accession>
<dbReference type="SUPFAM" id="SSF54495">
    <property type="entry name" value="UBC-like"/>
    <property type="match status" value="1"/>
</dbReference>
<dbReference type="PANTHER" id="PTHR24068">
    <property type="entry name" value="UBIQUITIN-CONJUGATING ENZYME E2"/>
    <property type="match status" value="1"/>
</dbReference>
<dbReference type="SMART" id="SM00212">
    <property type="entry name" value="UBCc"/>
    <property type="match status" value="1"/>
</dbReference>
<keyword evidence="3 9" id="KW-0547">Nucleotide-binding</keyword>
<dbReference type="AlphaFoldDB" id="A0A1X2J0B0"/>
<comment type="similarity">
    <text evidence="9">Belongs to the ubiquitin-conjugating enzyme family.</text>
</comment>
<protein>
    <recommendedName>
        <fullName evidence="6">Ubiquitin-conjugating enzyme E2 1</fullName>
        <ecNumber evidence="1">2.3.2.23</ecNumber>
    </recommendedName>
    <alternativeName>
        <fullName evidence="7">E2 ubiquitin-conjugating enzyme 1</fullName>
    </alternativeName>
</protein>